<sequence>MNFLTKIFRGILALVIILVAAYLLGPRVDTPSLDTEIPVMTADLVELEKEVAVQEQSISNIKPGNEARILWYDSIPTKTEYSIVYLHGWSASAEEGAPLHREMAERYGANLYLPRLAGHGLEEEEPMLNLTADQLLDSAKEAIGVAKQLGEKVIVMSTSTGGTLALHLAAGNPDLHALILYSPNVAIYDGNATLLAKPWGLEMARFVKGSNYHTFEASEERQKYWTTKYRLEALTHLQILVEATMLPATFKEIEQPVFMGYYFKNEEEQDMVVSVPAMLSMFDELATPDDNKRKVAFPEAGDHVIGSPLTSGSVDKVRAATVAFFEQVLGLQAAEQEAEMAEAVN</sequence>
<evidence type="ECO:0000259" key="3">
    <source>
        <dbReference type="Pfam" id="PF12697"/>
    </source>
</evidence>
<evidence type="ECO:0000256" key="2">
    <source>
        <dbReference type="SAM" id="Phobius"/>
    </source>
</evidence>
<dbReference type="GO" id="GO:0016787">
    <property type="term" value="F:hydrolase activity"/>
    <property type="evidence" value="ECO:0007669"/>
    <property type="project" value="UniProtKB-KW"/>
</dbReference>
<dbReference type="OrthoDB" id="5416147at2"/>
<name>A0A2S7T7A3_9FLAO</name>
<dbReference type="SUPFAM" id="SSF53474">
    <property type="entry name" value="alpha/beta-Hydrolases"/>
    <property type="match status" value="1"/>
</dbReference>
<feature type="domain" description="AB hydrolase-1" evidence="3">
    <location>
        <begin position="83"/>
        <end position="303"/>
    </location>
</feature>
<comment type="caution">
    <text evidence="4">The sequence shown here is derived from an EMBL/GenBank/DDBJ whole genome shotgun (WGS) entry which is preliminary data.</text>
</comment>
<dbReference type="Gene3D" id="3.40.50.1820">
    <property type="entry name" value="alpha/beta hydrolase"/>
    <property type="match status" value="1"/>
</dbReference>
<dbReference type="EMBL" id="MQVX01000001">
    <property type="protein sequence ID" value="PQJ15803.1"/>
    <property type="molecule type" value="Genomic_DNA"/>
</dbReference>
<proteinExistence type="predicted"/>
<keyword evidence="5" id="KW-1185">Reference proteome</keyword>
<dbReference type="PANTHER" id="PTHR43798">
    <property type="entry name" value="MONOACYLGLYCEROL LIPASE"/>
    <property type="match status" value="1"/>
</dbReference>
<keyword evidence="2" id="KW-0472">Membrane</keyword>
<dbReference type="Pfam" id="PF12697">
    <property type="entry name" value="Abhydrolase_6"/>
    <property type="match status" value="1"/>
</dbReference>
<dbReference type="InterPro" id="IPR000073">
    <property type="entry name" value="AB_hydrolase_1"/>
</dbReference>
<reference evidence="5" key="1">
    <citation type="submission" date="2016-11" db="EMBL/GenBank/DDBJ databases">
        <title>Trade-off between light-utilization and light-protection in marine flavobacteria.</title>
        <authorList>
            <person name="Kumagai Y."/>
            <person name="Yoshizawa S."/>
            <person name="Kogure K."/>
        </authorList>
    </citation>
    <scope>NUCLEOTIDE SEQUENCE [LARGE SCALE GENOMIC DNA]</scope>
    <source>
        <strain evidence="5">SG-18</strain>
    </source>
</reference>
<keyword evidence="2" id="KW-1133">Transmembrane helix</keyword>
<dbReference type="PANTHER" id="PTHR43798:SF31">
    <property type="entry name" value="AB HYDROLASE SUPERFAMILY PROTEIN YCLE"/>
    <property type="match status" value="1"/>
</dbReference>
<dbReference type="RefSeq" id="WP_105001463.1">
    <property type="nucleotide sequence ID" value="NZ_MQVX01000001.1"/>
</dbReference>
<dbReference type="AlphaFoldDB" id="A0A2S7T7A3"/>
<evidence type="ECO:0000256" key="1">
    <source>
        <dbReference type="ARBA" id="ARBA00022801"/>
    </source>
</evidence>
<keyword evidence="1 4" id="KW-0378">Hydrolase</keyword>
<keyword evidence="2" id="KW-0812">Transmembrane</keyword>
<dbReference type="InterPro" id="IPR029058">
    <property type="entry name" value="AB_hydrolase_fold"/>
</dbReference>
<feature type="transmembrane region" description="Helical" evidence="2">
    <location>
        <begin position="7"/>
        <end position="25"/>
    </location>
</feature>
<protein>
    <submittedName>
        <fullName evidence="4">Alpha/beta hydrolase</fullName>
    </submittedName>
</protein>
<organism evidence="4 5">
    <name type="scientific">Aureicoccus marinus</name>
    <dbReference type="NCBI Taxonomy" id="754435"/>
    <lineage>
        <taxon>Bacteria</taxon>
        <taxon>Pseudomonadati</taxon>
        <taxon>Bacteroidota</taxon>
        <taxon>Flavobacteriia</taxon>
        <taxon>Flavobacteriales</taxon>
        <taxon>Flavobacteriaceae</taxon>
        <taxon>Aureicoccus</taxon>
    </lineage>
</organism>
<evidence type="ECO:0000313" key="5">
    <source>
        <dbReference type="Proteomes" id="UP000239366"/>
    </source>
</evidence>
<gene>
    <name evidence="4" type="ORF">BST99_08745</name>
</gene>
<accession>A0A2S7T7A3</accession>
<evidence type="ECO:0000313" key="4">
    <source>
        <dbReference type="EMBL" id="PQJ15803.1"/>
    </source>
</evidence>
<dbReference type="Proteomes" id="UP000239366">
    <property type="component" value="Unassembled WGS sequence"/>
</dbReference>
<dbReference type="GO" id="GO:0016020">
    <property type="term" value="C:membrane"/>
    <property type="evidence" value="ECO:0007669"/>
    <property type="project" value="TreeGrafter"/>
</dbReference>
<dbReference type="InterPro" id="IPR050266">
    <property type="entry name" value="AB_hydrolase_sf"/>
</dbReference>